<feature type="region of interest" description="Disordered" evidence="1">
    <location>
        <begin position="244"/>
        <end position="266"/>
    </location>
</feature>
<keyword evidence="2" id="KW-0812">Transmembrane</keyword>
<evidence type="ECO:0000256" key="1">
    <source>
        <dbReference type="SAM" id="MobiDB-lite"/>
    </source>
</evidence>
<dbReference type="EMBL" id="VFOW01000001">
    <property type="protein sequence ID" value="TQL76811.1"/>
    <property type="molecule type" value="Genomic_DNA"/>
</dbReference>
<organism evidence="3 4">
    <name type="scientific">Stackebrandtia endophytica</name>
    <dbReference type="NCBI Taxonomy" id="1496996"/>
    <lineage>
        <taxon>Bacteria</taxon>
        <taxon>Bacillati</taxon>
        <taxon>Actinomycetota</taxon>
        <taxon>Actinomycetes</taxon>
        <taxon>Glycomycetales</taxon>
        <taxon>Glycomycetaceae</taxon>
        <taxon>Stackebrandtia</taxon>
    </lineage>
</organism>
<reference evidence="3 4" key="1">
    <citation type="submission" date="2019-06" db="EMBL/GenBank/DDBJ databases">
        <title>Sequencing the genomes of 1000 actinobacteria strains.</title>
        <authorList>
            <person name="Klenk H.-P."/>
        </authorList>
    </citation>
    <scope>NUCLEOTIDE SEQUENCE [LARGE SCALE GENOMIC DNA]</scope>
    <source>
        <strain evidence="3 4">DSM 45928</strain>
    </source>
</reference>
<keyword evidence="2" id="KW-1133">Transmembrane helix</keyword>
<gene>
    <name evidence="3" type="ORF">FB566_2351</name>
</gene>
<keyword evidence="4" id="KW-1185">Reference proteome</keyword>
<name>A0A543AW69_9ACTN</name>
<feature type="transmembrane region" description="Helical" evidence="2">
    <location>
        <begin position="116"/>
        <end position="136"/>
    </location>
</feature>
<dbReference type="Proteomes" id="UP000317043">
    <property type="component" value="Unassembled WGS sequence"/>
</dbReference>
<protein>
    <submittedName>
        <fullName evidence="3">Uncharacterized protein</fullName>
    </submittedName>
</protein>
<proteinExistence type="predicted"/>
<dbReference type="AlphaFoldDB" id="A0A543AW69"/>
<evidence type="ECO:0000256" key="2">
    <source>
        <dbReference type="SAM" id="Phobius"/>
    </source>
</evidence>
<sequence length="266" mass="29920">MSPCGPITLLLGKKPIATTCVCKMGIPFLTMRNETPHRRFRPARQFTGWIPPIHPFCPMLCVTEIPLTAVGVTRLHMVRYQGKWCYGASQAGGPPSRWNHVVIVELKKEPSMDGGWAVAATLAAAVIAAAMGWWIHNRYSIWEARRPAYESAHQLIDQIEVAVTAITRRPHSRQDLDDMEMCSLLARWEVIVGKTSDGWRTEADAIRRLGTHLNSLTVAEDSNDPDWKHQQGREAFAAKAQLTQVRDEINNQWGPRGRGSRGRKRP</sequence>
<dbReference type="InParanoid" id="A0A543AW69"/>
<accession>A0A543AW69</accession>
<evidence type="ECO:0000313" key="4">
    <source>
        <dbReference type="Proteomes" id="UP000317043"/>
    </source>
</evidence>
<comment type="caution">
    <text evidence="3">The sequence shown here is derived from an EMBL/GenBank/DDBJ whole genome shotgun (WGS) entry which is preliminary data.</text>
</comment>
<keyword evidence="2" id="KW-0472">Membrane</keyword>
<evidence type="ECO:0000313" key="3">
    <source>
        <dbReference type="EMBL" id="TQL76811.1"/>
    </source>
</evidence>